<accession>A0A934VDU7</accession>
<proteinExistence type="predicted"/>
<feature type="region of interest" description="Disordered" evidence="1">
    <location>
        <begin position="85"/>
        <end position="109"/>
    </location>
</feature>
<dbReference type="Pfam" id="PF01476">
    <property type="entry name" value="LysM"/>
    <property type="match status" value="2"/>
</dbReference>
<feature type="domain" description="LysM" evidence="3">
    <location>
        <begin position="236"/>
        <end position="280"/>
    </location>
</feature>
<evidence type="ECO:0000256" key="2">
    <source>
        <dbReference type="SAM" id="Phobius"/>
    </source>
</evidence>
<dbReference type="AlphaFoldDB" id="A0A934VDU7"/>
<gene>
    <name evidence="4" type="ORF">JIN81_00040</name>
</gene>
<dbReference type="Proteomes" id="UP000658278">
    <property type="component" value="Unassembled WGS sequence"/>
</dbReference>
<dbReference type="InterPro" id="IPR018392">
    <property type="entry name" value="LysM"/>
</dbReference>
<dbReference type="InterPro" id="IPR036779">
    <property type="entry name" value="LysM_dom_sf"/>
</dbReference>
<dbReference type="SMART" id="SM00257">
    <property type="entry name" value="LysM"/>
    <property type="match status" value="2"/>
</dbReference>
<feature type="transmembrane region" description="Helical" evidence="2">
    <location>
        <begin position="50"/>
        <end position="72"/>
    </location>
</feature>
<evidence type="ECO:0000313" key="4">
    <source>
        <dbReference type="EMBL" id="MBK1825391.1"/>
    </source>
</evidence>
<feature type="domain" description="LysM" evidence="3">
    <location>
        <begin position="115"/>
        <end position="164"/>
    </location>
</feature>
<keyword evidence="2" id="KW-0472">Membrane</keyword>
<name>A0A934VDU7_9BACT</name>
<reference evidence="4" key="1">
    <citation type="submission" date="2021-01" db="EMBL/GenBank/DDBJ databases">
        <title>Modified the classification status of verrucomicrobia.</title>
        <authorList>
            <person name="Feng X."/>
        </authorList>
    </citation>
    <scope>NUCLEOTIDE SEQUENCE</scope>
    <source>
        <strain evidence="4">KCTC 22201</strain>
    </source>
</reference>
<protein>
    <submittedName>
        <fullName evidence="4">LysM peptidoglycan-binding domain-containing protein</fullName>
    </submittedName>
</protein>
<dbReference type="GO" id="GO:0008932">
    <property type="term" value="F:lytic endotransglycosylase activity"/>
    <property type="evidence" value="ECO:0007669"/>
    <property type="project" value="TreeGrafter"/>
</dbReference>
<comment type="caution">
    <text evidence="4">The sequence shown here is derived from an EMBL/GenBank/DDBJ whole genome shotgun (WGS) entry which is preliminary data.</text>
</comment>
<evidence type="ECO:0000259" key="3">
    <source>
        <dbReference type="PROSITE" id="PS51782"/>
    </source>
</evidence>
<keyword evidence="2" id="KW-0812">Transmembrane</keyword>
<keyword evidence="2" id="KW-1133">Transmembrane helix</keyword>
<sequence length="282" mass="30236">MSVKRRPVKKRGFQTLFANVARKKKRHRAATSATPADFEGDVPNLGIARALVVILLIHVVAIGGIFFHSHWLSDDEATAKTPTPAVAKPLQPASPAAALNRDQGEDLPTIRSGDSLYTVGTGDTYQSIAQRFGIDEMELRQANENLGIRQGRVLRIPPKMITAVEPPVVTELRDRTPEVTPINPPAAPVAAVAPEEPVRVAPAAPQPELVPTEAARQADARASGTVNQPEVTASGTTYKVKSGDTFWAIAQRHGTTADKLMKINGISNARHLRVGATLVIPD</sequence>
<dbReference type="PANTHER" id="PTHR33734:SF22">
    <property type="entry name" value="MEMBRANE-BOUND LYTIC MUREIN TRANSGLYCOSYLASE D"/>
    <property type="match status" value="1"/>
</dbReference>
<keyword evidence="5" id="KW-1185">Reference proteome</keyword>
<evidence type="ECO:0000256" key="1">
    <source>
        <dbReference type="SAM" id="MobiDB-lite"/>
    </source>
</evidence>
<dbReference type="PANTHER" id="PTHR33734">
    <property type="entry name" value="LYSM DOMAIN-CONTAINING GPI-ANCHORED PROTEIN 2"/>
    <property type="match status" value="1"/>
</dbReference>
<dbReference type="RefSeq" id="WP_234044346.1">
    <property type="nucleotide sequence ID" value="NZ_JAENII010000001.1"/>
</dbReference>
<dbReference type="CDD" id="cd00118">
    <property type="entry name" value="LysM"/>
    <property type="match status" value="2"/>
</dbReference>
<dbReference type="Gene3D" id="3.10.350.10">
    <property type="entry name" value="LysM domain"/>
    <property type="match status" value="2"/>
</dbReference>
<dbReference type="EMBL" id="JAENII010000001">
    <property type="protein sequence ID" value="MBK1825391.1"/>
    <property type="molecule type" value="Genomic_DNA"/>
</dbReference>
<organism evidence="4 5">
    <name type="scientific">Haloferula rosea</name>
    <dbReference type="NCBI Taxonomy" id="490093"/>
    <lineage>
        <taxon>Bacteria</taxon>
        <taxon>Pseudomonadati</taxon>
        <taxon>Verrucomicrobiota</taxon>
        <taxon>Verrucomicrobiia</taxon>
        <taxon>Verrucomicrobiales</taxon>
        <taxon>Verrucomicrobiaceae</taxon>
        <taxon>Haloferula</taxon>
    </lineage>
</organism>
<evidence type="ECO:0000313" key="5">
    <source>
        <dbReference type="Proteomes" id="UP000658278"/>
    </source>
</evidence>
<dbReference type="SUPFAM" id="SSF54106">
    <property type="entry name" value="LysM domain"/>
    <property type="match status" value="2"/>
</dbReference>
<dbReference type="PROSITE" id="PS51782">
    <property type="entry name" value="LYSM"/>
    <property type="match status" value="2"/>
</dbReference>